<keyword evidence="3" id="KW-1185">Reference proteome</keyword>
<accession>A0A7I8K7W4</accession>
<protein>
    <submittedName>
        <fullName evidence="2">Uncharacterized protein</fullName>
    </submittedName>
</protein>
<evidence type="ECO:0000313" key="3">
    <source>
        <dbReference type="Proteomes" id="UP000663760"/>
    </source>
</evidence>
<name>A0A7I8K7W4_SPIIN</name>
<dbReference type="AlphaFoldDB" id="A0A7I8K7W4"/>
<evidence type="ECO:0000256" key="1">
    <source>
        <dbReference type="SAM" id="MobiDB-lite"/>
    </source>
</evidence>
<dbReference type="EMBL" id="LR746266">
    <property type="protein sequence ID" value="CAA7393267.1"/>
    <property type="molecule type" value="Genomic_DNA"/>
</dbReference>
<sequence>MGGPASQPGPRGGRKYSREVAASKGSSGLDRRSTCVPPPFHVTSGQLVVGQGVVVHAKIPSLACTTTPCPTAGWPPVTWKGSGAHVPLSVQAA</sequence>
<feature type="region of interest" description="Disordered" evidence="1">
    <location>
        <begin position="1"/>
        <end position="37"/>
    </location>
</feature>
<gene>
    <name evidence="2" type="ORF">SI8410_03004043</name>
</gene>
<proteinExistence type="predicted"/>
<organism evidence="2 3">
    <name type="scientific">Spirodela intermedia</name>
    <name type="common">Intermediate duckweed</name>
    <dbReference type="NCBI Taxonomy" id="51605"/>
    <lineage>
        <taxon>Eukaryota</taxon>
        <taxon>Viridiplantae</taxon>
        <taxon>Streptophyta</taxon>
        <taxon>Embryophyta</taxon>
        <taxon>Tracheophyta</taxon>
        <taxon>Spermatophyta</taxon>
        <taxon>Magnoliopsida</taxon>
        <taxon>Liliopsida</taxon>
        <taxon>Araceae</taxon>
        <taxon>Lemnoideae</taxon>
        <taxon>Spirodela</taxon>
    </lineage>
</organism>
<reference evidence="2" key="1">
    <citation type="submission" date="2020-02" db="EMBL/GenBank/DDBJ databases">
        <authorList>
            <person name="Scholz U."/>
            <person name="Mascher M."/>
            <person name="Fiebig A."/>
        </authorList>
    </citation>
    <scope>NUCLEOTIDE SEQUENCE</scope>
</reference>
<evidence type="ECO:0000313" key="2">
    <source>
        <dbReference type="EMBL" id="CAA7393267.1"/>
    </source>
</evidence>
<dbReference type="Proteomes" id="UP000663760">
    <property type="component" value="Chromosome 3"/>
</dbReference>